<dbReference type="GeneID" id="120352292"/>
<evidence type="ECO:0000256" key="5">
    <source>
        <dbReference type="ARBA" id="ARBA00022617"/>
    </source>
</evidence>
<dbReference type="PRINTS" id="PR00463">
    <property type="entry name" value="EP450I"/>
</dbReference>
<reference evidence="16" key="1">
    <citation type="submission" date="2014-07" db="EMBL/GenBank/DDBJ databases">
        <title>A systematic study of Ichneumonosoma Meijere, Pelmatops Enderlein, Pseudopelmatops Shiraki and Soita Walker (Diptera: Tephritidae).</title>
        <authorList>
            <person name="Chen X.-L."/>
            <person name="Norrbom A."/>
            <person name="Zhu C.-D."/>
        </authorList>
    </citation>
    <scope>NUCLEOTIDE SEQUENCE</scope>
</reference>
<evidence type="ECO:0000256" key="14">
    <source>
        <dbReference type="RuleBase" id="RU000461"/>
    </source>
</evidence>
<dbReference type="KEGG" id="nlu:120352292"/>
<dbReference type="GO" id="GO:0004497">
    <property type="term" value="F:monooxygenase activity"/>
    <property type="evidence" value="ECO:0007669"/>
    <property type="project" value="UniProtKB-KW"/>
</dbReference>
<comment type="similarity">
    <text evidence="4 14">Belongs to the cytochrome P450 family.</text>
</comment>
<proteinExistence type="evidence at transcript level"/>
<sequence>MAAKLTAKWITGVEERVIMLLPYLLMFFAVGFVTWYMRRMQRISAMISKIPGPPTLPLIGNAHSFFGLDMEGYNNIQLELMKTYGSTVRVWLGPFLWVNLAEPKHIEAILSSEYGTNKDPTYRFFKAHSDGIFVASGDRWRKLRKMVNPTFHQKLLENFLTTFNEQSDVLVQRLEEQVGKPTFDIGDYTAKCTLDFLCGTLMGVKSKEQIENRCDFAKNVVGSVTIIKKRFYTLHYQSDWIFRFTNWSKQLNAFVKPLHDFAKQVILERISIKQAEDPKDGLIDDLDKKRSIYLDTILEQFKHMSIDELTYLTTDTFIAGADTTRVATAYAFALLGAYPEIQEKVYQEIVDVVGDGEFTIHKLATLPYLEMVLKEVLRLFSVPVIVRQLERDHDIGDLVLPSGTSIQICFYAVHRDTRFWKKPEEFYPDHFLPEEVAKRPKYSYLPFGYGPRNCPGHAYAMLSMKTMVGSVIRKYKITSDLNLENAEYNNIFMLELTHGYPVQLTKR</sequence>
<dbReference type="PANTHER" id="PTHR24291">
    <property type="entry name" value="CYTOCHROME P450 FAMILY 4"/>
    <property type="match status" value="1"/>
</dbReference>
<keyword evidence="9 14" id="KW-0560">Oxidoreductase</keyword>
<evidence type="ECO:0000256" key="6">
    <source>
        <dbReference type="ARBA" id="ARBA00022723"/>
    </source>
</evidence>
<keyword evidence="5 13" id="KW-0349">Heme</keyword>
<dbReference type="Gene3D" id="1.10.630.10">
    <property type="entry name" value="Cytochrome P450"/>
    <property type="match status" value="1"/>
</dbReference>
<dbReference type="EMBL" id="KM217050">
    <property type="protein sequence ID" value="AIW80013.1"/>
    <property type="molecule type" value="mRNA"/>
</dbReference>
<dbReference type="Pfam" id="PF00067">
    <property type="entry name" value="p450"/>
    <property type="match status" value="1"/>
</dbReference>
<dbReference type="AlphaFoldDB" id="A0A0K0LBD0"/>
<keyword evidence="6 13" id="KW-0479">Metal-binding</keyword>
<evidence type="ECO:0000256" key="7">
    <source>
        <dbReference type="ARBA" id="ARBA00022824"/>
    </source>
</evidence>
<evidence type="ECO:0000256" key="13">
    <source>
        <dbReference type="PIRSR" id="PIRSR602401-1"/>
    </source>
</evidence>
<feature type="transmembrane region" description="Helical" evidence="15">
    <location>
        <begin position="20"/>
        <end position="37"/>
    </location>
</feature>
<dbReference type="RefSeq" id="XP_022188685.2">
    <property type="nucleotide sequence ID" value="XM_022332993.2"/>
</dbReference>
<evidence type="ECO:0000256" key="11">
    <source>
        <dbReference type="ARBA" id="ARBA00023033"/>
    </source>
</evidence>
<evidence type="ECO:0000256" key="3">
    <source>
        <dbReference type="ARBA" id="ARBA00004406"/>
    </source>
</evidence>
<organism evidence="16">
    <name type="scientific">Nilaparvata lugens</name>
    <name type="common">Brown planthopper</name>
    <dbReference type="NCBI Taxonomy" id="108931"/>
    <lineage>
        <taxon>Eukaryota</taxon>
        <taxon>Metazoa</taxon>
        <taxon>Ecdysozoa</taxon>
        <taxon>Arthropoda</taxon>
        <taxon>Hexapoda</taxon>
        <taxon>Insecta</taxon>
        <taxon>Pterygota</taxon>
        <taxon>Neoptera</taxon>
        <taxon>Paraneoptera</taxon>
        <taxon>Hemiptera</taxon>
        <taxon>Auchenorrhyncha</taxon>
        <taxon>Fulgoroidea</taxon>
        <taxon>Delphacidae</taxon>
        <taxon>Delphacinae</taxon>
        <taxon>Nilaparvata</taxon>
    </lineage>
</organism>
<dbReference type="GeneID" id="111047270"/>
<dbReference type="SUPFAM" id="SSF48264">
    <property type="entry name" value="Cytochrome P450"/>
    <property type="match status" value="1"/>
</dbReference>
<evidence type="ECO:0000256" key="15">
    <source>
        <dbReference type="SAM" id="Phobius"/>
    </source>
</evidence>
<evidence type="ECO:0000256" key="1">
    <source>
        <dbReference type="ARBA" id="ARBA00001971"/>
    </source>
</evidence>
<dbReference type="InterPro" id="IPR002401">
    <property type="entry name" value="Cyt_P450_E_grp-I"/>
</dbReference>
<keyword evidence="10 13" id="KW-0408">Iron</keyword>
<dbReference type="GO" id="GO:0016705">
    <property type="term" value="F:oxidoreductase activity, acting on paired donors, with incorporation or reduction of molecular oxygen"/>
    <property type="evidence" value="ECO:0007669"/>
    <property type="project" value="InterPro"/>
</dbReference>
<feature type="binding site" description="axial binding residue" evidence="13">
    <location>
        <position position="454"/>
    </location>
    <ligand>
        <name>heme</name>
        <dbReference type="ChEBI" id="CHEBI:30413"/>
    </ligand>
    <ligandPart>
        <name>Fe</name>
        <dbReference type="ChEBI" id="CHEBI:18248"/>
    </ligandPart>
</feature>
<dbReference type="GO" id="GO:0020037">
    <property type="term" value="F:heme binding"/>
    <property type="evidence" value="ECO:0007669"/>
    <property type="project" value="InterPro"/>
</dbReference>
<dbReference type="GO" id="GO:0005506">
    <property type="term" value="F:iron ion binding"/>
    <property type="evidence" value="ECO:0007669"/>
    <property type="project" value="InterPro"/>
</dbReference>
<dbReference type="RefSeq" id="XP_039288167.1">
    <property type="nucleotide sequence ID" value="XM_039432233.1"/>
</dbReference>
<dbReference type="PRINTS" id="PR00385">
    <property type="entry name" value="P450"/>
</dbReference>
<dbReference type="PANTHER" id="PTHR24291:SF189">
    <property type="entry name" value="CYTOCHROME P450 4C3-RELATED"/>
    <property type="match status" value="1"/>
</dbReference>
<evidence type="ECO:0000256" key="2">
    <source>
        <dbReference type="ARBA" id="ARBA00004174"/>
    </source>
</evidence>
<evidence type="ECO:0000256" key="9">
    <source>
        <dbReference type="ARBA" id="ARBA00023002"/>
    </source>
</evidence>
<comment type="subcellular location">
    <subcellularLocation>
        <location evidence="3">Endoplasmic reticulum membrane</location>
        <topology evidence="3">Peripheral membrane protein</topology>
    </subcellularLocation>
    <subcellularLocation>
        <location evidence="2">Microsome membrane</location>
        <topology evidence="2">Peripheral membrane protein</topology>
    </subcellularLocation>
</comment>
<dbReference type="OrthoDB" id="1055148at2759"/>
<keyword evidence="15" id="KW-1133">Transmembrane helix</keyword>
<dbReference type="InterPro" id="IPR036396">
    <property type="entry name" value="Cyt_P450_sf"/>
</dbReference>
<dbReference type="GO" id="GO:0005789">
    <property type="term" value="C:endoplasmic reticulum membrane"/>
    <property type="evidence" value="ECO:0007669"/>
    <property type="project" value="UniProtKB-SubCell"/>
</dbReference>
<evidence type="ECO:0000313" key="16">
    <source>
        <dbReference type="EMBL" id="AIW80013.1"/>
    </source>
</evidence>
<keyword evidence="8" id="KW-0492">Microsome</keyword>
<name>A0A0K0LBD0_NILLU</name>
<keyword evidence="12 15" id="KW-0472">Membrane</keyword>
<protein>
    <submittedName>
        <fullName evidence="16">Cytochrome P450 CYP417A2</fullName>
    </submittedName>
</protein>
<keyword evidence="7" id="KW-0256">Endoplasmic reticulum</keyword>
<dbReference type="PROSITE" id="PS00086">
    <property type="entry name" value="CYTOCHROME_P450"/>
    <property type="match status" value="1"/>
</dbReference>
<keyword evidence="15" id="KW-0812">Transmembrane</keyword>
<evidence type="ECO:0000256" key="12">
    <source>
        <dbReference type="ARBA" id="ARBA00023136"/>
    </source>
</evidence>
<evidence type="ECO:0000256" key="4">
    <source>
        <dbReference type="ARBA" id="ARBA00010617"/>
    </source>
</evidence>
<evidence type="ECO:0000256" key="8">
    <source>
        <dbReference type="ARBA" id="ARBA00022848"/>
    </source>
</evidence>
<dbReference type="InterPro" id="IPR017972">
    <property type="entry name" value="Cyt_P450_CS"/>
</dbReference>
<dbReference type="InterPro" id="IPR050196">
    <property type="entry name" value="Cytochrome_P450_Monoox"/>
</dbReference>
<accession>A0A0K0LBD0</accession>
<keyword evidence="11 14" id="KW-0503">Monooxygenase</keyword>
<evidence type="ECO:0000256" key="10">
    <source>
        <dbReference type="ARBA" id="ARBA00023004"/>
    </source>
</evidence>
<comment type="cofactor">
    <cofactor evidence="1 13">
        <name>heme</name>
        <dbReference type="ChEBI" id="CHEBI:30413"/>
    </cofactor>
</comment>
<dbReference type="InterPro" id="IPR001128">
    <property type="entry name" value="Cyt_P450"/>
</dbReference>